<gene>
    <name evidence="2" type="ORF">CFOL_v3_00720</name>
</gene>
<keyword evidence="3" id="KW-1185">Reference proteome</keyword>
<feature type="transmembrane region" description="Helical" evidence="1">
    <location>
        <begin position="262"/>
        <end position="294"/>
    </location>
</feature>
<feature type="transmembrane region" description="Helical" evidence="1">
    <location>
        <begin position="179"/>
        <end position="209"/>
    </location>
</feature>
<protein>
    <submittedName>
        <fullName evidence="2">Uncharacterized protein</fullName>
    </submittedName>
</protein>
<dbReference type="OrthoDB" id="1908649at2759"/>
<dbReference type="Proteomes" id="UP000187406">
    <property type="component" value="Unassembled WGS sequence"/>
</dbReference>
<evidence type="ECO:0000313" key="2">
    <source>
        <dbReference type="EMBL" id="GAV57182.1"/>
    </source>
</evidence>
<sequence length="336" mass="37590">MDRAQEELQFVGFFGILKQSFKIITKWKTIFTQISLVLILPLSFIYLAHMHISQILFSKISNNQTTLTDETPVGTPGYSKLSHQVSSQWAAFFLFKVAYFTIFVILFLLSTSAVVYTIACIYTAKEITFKKVMSVVPRVWKRLMITFLWNYAMVFVYNVVAFGVLVLLTVFIGFAPVGIALLLVFLILYLAGLVYITIVWNLASVVSVLEDIRGIKAMTKSKALIKGKMGVAIAIIVLLTIGFVGTAFLYESIVVVGVVRGVAIRIGVGIICFVMLFLVILIGLVLQTVLYFVCKSYHHENIDKVSLSDHLEAYLGHYVSLNAATARDVQLEQLRV</sequence>
<name>A0A1Q3ANN8_CEPFO</name>
<feature type="transmembrane region" description="Helical" evidence="1">
    <location>
        <begin position="230"/>
        <end position="250"/>
    </location>
</feature>
<feature type="transmembrane region" description="Helical" evidence="1">
    <location>
        <begin position="143"/>
        <end position="173"/>
    </location>
</feature>
<dbReference type="AlphaFoldDB" id="A0A1Q3ANN8"/>
<dbReference type="InParanoid" id="A0A1Q3ANN8"/>
<dbReference type="PANTHER" id="PTHR33133:SF5">
    <property type="entry name" value="OS08G0107100 PROTEIN"/>
    <property type="match status" value="1"/>
</dbReference>
<evidence type="ECO:0000256" key="1">
    <source>
        <dbReference type="SAM" id="Phobius"/>
    </source>
</evidence>
<proteinExistence type="predicted"/>
<feature type="transmembrane region" description="Helical" evidence="1">
    <location>
        <begin position="97"/>
        <end position="122"/>
    </location>
</feature>
<dbReference type="EMBL" id="BDDD01000021">
    <property type="protein sequence ID" value="GAV57182.1"/>
    <property type="molecule type" value="Genomic_DNA"/>
</dbReference>
<keyword evidence="1" id="KW-1133">Transmembrane helix</keyword>
<dbReference type="STRING" id="3775.A0A1Q3ANN8"/>
<dbReference type="PANTHER" id="PTHR33133">
    <property type="entry name" value="OS08G0107100 PROTEIN-RELATED"/>
    <property type="match status" value="1"/>
</dbReference>
<accession>A0A1Q3ANN8</accession>
<reference evidence="3" key="1">
    <citation type="submission" date="2016-04" db="EMBL/GenBank/DDBJ databases">
        <title>Cephalotus genome sequencing.</title>
        <authorList>
            <person name="Fukushima K."/>
            <person name="Hasebe M."/>
            <person name="Fang X."/>
        </authorList>
    </citation>
    <scope>NUCLEOTIDE SEQUENCE [LARGE SCALE GENOMIC DNA]</scope>
    <source>
        <strain evidence="3">cv. St1</strain>
    </source>
</reference>
<keyword evidence="1" id="KW-0812">Transmembrane</keyword>
<keyword evidence="1" id="KW-0472">Membrane</keyword>
<comment type="caution">
    <text evidence="2">The sequence shown here is derived from an EMBL/GenBank/DDBJ whole genome shotgun (WGS) entry which is preliminary data.</text>
</comment>
<feature type="transmembrane region" description="Helical" evidence="1">
    <location>
        <begin position="30"/>
        <end position="49"/>
    </location>
</feature>
<evidence type="ECO:0000313" key="3">
    <source>
        <dbReference type="Proteomes" id="UP000187406"/>
    </source>
</evidence>
<organism evidence="2 3">
    <name type="scientific">Cephalotus follicularis</name>
    <name type="common">Albany pitcher plant</name>
    <dbReference type="NCBI Taxonomy" id="3775"/>
    <lineage>
        <taxon>Eukaryota</taxon>
        <taxon>Viridiplantae</taxon>
        <taxon>Streptophyta</taxon>
        <taxon>Embryophyta</taxon>
        <taxon>Tracheophyta</taxon>
        <taxon>Spermatophyta</taxon>
        <taxon>Magnoliopsida</taxon>
        <taxon>eudicotyledons</taxon>
        <taxon>Gunneridae</taxon>
        <taxon>Pentapetalae</taxon>
        <taxon>rosids</taxon>
        <taxon>fabids</taxon>
        <taxon>Oxalidales</taxon>
        <taxon>Cephalotaceae</taxon>
        <taxon>Cephalotus</taxon>
    </lineage>
</organism>